<evidence type="ECO:0000313" key="23">
    <source>
        <dbReference type="EMBL" id="WAB82769.1"/>
    </source>
</evidence>
<evidence type="ECO:0000256" key="13">
    <source>
        <dbReference type="ARBA" id="ARBA00029673"/>
    </source>
</evidence>
<evidence type="ECO:0000256" key="6">
    <source>
        <dbReference type="ARBA" id="ARBA00022842"/>
    </source>
</evidence>
<evidence type="ECO:0000256" key="15">
    <source>
        <dbReference type="ARBA" id="ARBA00030682"/>
    </source>
</evidence>
<dbReference type="PROSITE" id="PS00893">
    <property type="entry name" value="NUDIX_BOX"/>
    <property type="match status" value="1"/>
</dbReference>
<organism evidence="23 24">
    <name type="scientific">Microcella daejeonensis</name>
    <dbReference type="NCBI Taxonomy" id="2994971"/>
    <lineage>
        <taxon>Bacteria</taxon>
        <taxon>Bacillati</taxon>
        <taxon>Actinomycetota</taxon>
        <taxon>Actinomycetes</taxon>
        <taxon>Micrococcales</taxon>
        <taxon>Microbacteriaceae</taxon>
        <taxon>Microcella</taxon>
    </lineage>
</organism>
<evidence type="ECO:0000259" key="22">
    <source>
        <dbReference type="PROSITE" id="PS51462"/>
    </source>
</evidence>
<evidence type="ECO:0000256" key="14">
    <source>
        <dbReference type="ARBA" id="ARBA00030634"/>
    </source>
</evidence>
<dbReference type="KEGG" id="mdb:OVN18_10675"/>
<reference evidence="23" key="1">
    <citation type="submission" date="2022-11" db="EMBL/GenBank/DDBJ databases">
        <title>Description of Microcella daejonensis nov. sp, isolated from riverside soil.</title>
        <authorList>
            <person name="Molina K.M."/>
            <person name="Kim S.B."/>
        </authorList>
    </citation>
    <scope>NUCLEOTIDE SEQUENCE</scope>
    <source>
        <strain evidence="23">MMS21-STM12</strain>
    </source>
</reference>
<keyword evidence="4" id="KW-0479">Metal-binding</keyword>
<comment type="catalytic activity">
    <reaction evidence="19">
        <text>O(6)-methyl-dGTP + H2O = O(6)-methyl-dGMP + diphosphate + H(+)</text>
        <dbReference type="Rhea" id="RHEA:67600"/>
        <dbReference type="ChEBI" id="CHEBI:15377"/>
        <dbReference type="ChEBI" id="CHEBI:15378"/>
        <dbReference type="ChEBI" id="CHEBI:33019"/>
        <dbReference type="ChEBI" id="CHEBI:169974"/>
        <dbReference type="ChEBI" id="CHEBI:169975"/>
    </reaction>
    <physiologicalReaction direction="left-to-right" evidence="19">
        <dbReference type="Rhea" id="RHEA:67601"/>
    </physiologicalReaction>
</comment>
<evidence type="ECO:0000256" key="5">
    <source>
        <dbReference type="ARBA" id="ARBA00022801"/>
    </source>
</evidence>
<evidence type="ECO:0000256" key="2">
    <source>
        <dbReference type="ARBA" id="ARBA00005582"/>
    </source>
</evidence>
<evidence type="ECO:0000256" key="7">
    <source>
        <dbReference type="ARBA" id="ARBA00024448"/>
    </source>
</evidence>
<keyword evidence="24" id="KW-1185">Reference proteome</keyword>
<accession>A0A9E8MNU5</accession>
<feature type="domain" description="Nudix hydrolase" evidence="22">
    <location>
        <begin position="1"/>
        <end position="140"/>
    </location>
</feature>
<dbReference type="Gene3D" id="3.90.79.10">
    <property type="entry name" value="Nucleoside Triphosphate Pyrophosphohydrolase"/>
    <property type="match status" value="1"/>
</dbReference>
<dbReference type="GO" id="GO:0008413">
    <property type="term" value="F:8-oxo-7,8-dihydroguanosine triphosphate pyrophosphatase activity"/>
    <property type="evidence" value="ECO:0007669"/>
    <property type="project" value="InterPro"/>
</dbReference>
<evidence type="ECO:0000256" key="18">
    <source>
        <dbReference type="ARBA" id="ARBA00048002"/>
    </source>
</evidence>
<keyword evidence="6" id="KW-0460">Magnesium</keyword>
<protein>
    <recommendedName>
        <fullName evidence="12">Oxidized purine nucleoside triphosphate hydrolase</fullName>
        <ecNumber evidence="11">3.6.1.56</ecNumber>
    </recommendedName>
    <alternativeName>
        <fullName evidence="16">2-hydroxy-dATP diphosphatase</fullName>
    </alternativeName>
    <alternativeName>
        <fullName evidence="15">7,8-dihydro-8-oxoguanine triphosphatase</fullName>
    </alternativeName>
    <alternativeName>
        <fullName evidence="14">8-oxo-dGTPase</fullName>
    </alternativeName>
    <alternativeName>
        <fullName evidence="17">Methylated purine nucleoside triphosphate hydrolase</fullName>
    </alternativeName>
    <alternativeName>
        <fullName evidence="13">Nucleoside diphosphate-linked moiety X motif 1</fullName>
    </alternativeName>
</protein>
<evidence type="ECO:0000256" key="19">
    <source>
        <dbReference type="ARBA" id="ARBA00048894"/>
    </source>
</evidence>
<dbReference type="CDD" id="cd03427">
    <property type="entry name" value="NUDIX_MTH1_Nudt1"/>
    <property type="match status" value="1"/>
</dbReference>
<comment type="catalytic activity">
    <reaction evidence="20">
        <text>N(6)-methyl-dATP + H2O = N(6)-methyl-dAMP + diphosphate + H(+)</text>
        <dbReference type="Rhea" id="RHEA:67604"/>
        <dbReference type="ChEBI" id="CHEBI:15377"/>
        <dbReference type="ChEBI" id="CHEBI:15378"/>
        <dbReference type="ChEBI" id="CHEBI:33019"/>
        <dbReference type="ChEBI" id="CHEBI:169976"/>
        <dbReference type="ChEBI" id="CHEBI:172872"/>
    </reaction>
    <physiologicalReaction direction="left-to-right" evidence="20">
        <dbReference type="Rhea" id="RHEA:67605"/>
    </physiologicalReaction>
</comment>
<proteinExistence type="inferred from homology"/>
<comment type="function">
    <text evidence="21">Oxidized purine nucleoside triphosphate hydrolase which is a prominent sanitizer of the oxidized nucleotide pool. Catalyzes the hydrolysis of 2-oxo-dATP (2-hydroxy-dATP) into 2-oxo-dAMP. Also has a significant hydrolase activity toward 2-oxo-ATP, 8-oxo-dGTP and 8-oxo-dATP. Through the hydrolysis of oxidized purine nucleoside triphosphates, prevents their incorporation into DNA and the subsequent transversions A:T to C:G and G:C to T:A. Also catalyzes the hydrolysis of methylated purine nucleoside triphosphate preventing their integration into DNA. Through this antimutagenic activity protects cells from oxidative stress.</text>
</comment>
<evidence type="ECO:0000313" key="24">
    <source>
        <dbReference type="Proteomes" id="UP001164706"/>
    </source>
</evidence>
<evidence type="ECO:0000256" key="1">
    <source>
        <dbReference type="ARBA" id="ARBA00001946"/>
    </source>
</evidence>
<name>A0A9E8MNU5_9MICO</name>
<dbReference type="PROSITE" id="PS51462">
    <property type="entry name" value="NUDIX"/>
    <property type="match status" value="1"/>
</dbReference>
<comment type="catalytic activity">
    <reaction evidence="10">
        <text>2-oxo-ATP + H2O = 2-oxo-AMP + diphosphate + H(+)</text>
        <dbReference type="Rhea" id="RHEA:67392"/>
        <dbReference type="ChEBI" id="CHEBI:15377"/>
        <dbReference type="ChEBI" id="CHEBI:15378"/>
        <dbReference type="ChEBI" id="CHEBI:33019"/>
        <dbReference type="ChEBI" id="CHEBI:71395"/>
        <dbReference type="ChEBI" id="CHEBI:172878"/>
    </reaction>
    <physiologicalReaction direction="left-to-right" evidence="10">
        <dbReference type="Rhea" id="RHEA:67393"/>
    </physiologicalReaction>
</comment>
<evidence type="ECO:0000256" key="4">
    <source>
        <dbReference type="ARBA" id="ARBA00022723"/>
    </source>
</evidence>
<dbReference type="Proteomes" id="UP001164706">
    <property type="component" value="Chromosome"/>
</dbReference>
<dbReference type="InterPro" id="IPR020084">
    <property type="entry name" value="NUDIX_hydrolase_CS"/>
</dbReference>
<evidence type="ECO:0000256" key="9">
    <source>
        <dbReference type="ARBA" id="ARBA00024486"/>
    </source>
</evidence>
<dbReference type="AlphaFoldDB" id="A0A9E8MNU5"/>
<dbReference type="GO" id="GO:0005737">
    <property type="term" value="C:cytoplasm"/>
    <property type="evidence" value="ECO:0007669"/>
    <property type="project" value="TreeGrafter"/>
</dbReference>
<evidence type="ECO:0000256" key="8">
    <source>
        <dbReference type="ARBA" id="ARBA00024459"/>
    </source>
</evidence>
<gene>
    <name evidence="23" type="ORF">OVN18_10675</name>
</gene>
<evidence type="ECO:0000256" key="20">
    <source>
        <dbReference type="ARBA" id="ARBA00049032"/>
    </source>
</evidence>
<dbReference type="RefSeq" id="WP_267783012.1">
    <property type="nucleotide sequence ID" value="NZ_CP113089.1"/>
</dbReference>
<comment type="catalytic activity">
    <reaction evidence="8">
        <text>2-oxo-dATP + H2O = 2-oxo-dAMP + diphosphate + H(+)</text>
        <dbReference type="Rhea" id="RHEA:31583"/>
        <dbReference type="ChEBI" id="CHEBI:15377"/>
        <dbReference type="ChEBI" id="CHEBI:15378"/>
        <dbReference type="ChEBI" id="CHEBI:33019"/>
        <dbReference type="ChEBI" id="CHEBI:63212"/>
        <dbReference type="ChEBI" id="CHEBI:77897"/>
        <dbReference type="EC" id="3.6.1.56"/>
    </reaction>
    <physiologicalReaction direction="left-to-right" evidence="8">
        <dbReference type="Rhea" id="RHEA:31584"/>
    </physiologicalReaction>
</comment>
<evidence type="ECO:0000256" key="12">
    <source>
        <dbReference type="ARBA" id="ARBA00026218"/>
    </source>
</evidence>
<sequence length="164" mass="17933">MFEVSVVYLVRPPAAGRDAPAEVLLGEKLTGFGRGRLVGPGGKLEPGESPTAAAVREVAEEVGVSIHEADLMPIARIAYPFIDRPQWSQFSHAFVCERWQGEPRASTELAPRWFPREELPLDRMWADAVHWLPRALAGEFVEATLTFGAGDVMVGADWSGAHGR</sequence>
<evidence type="ECO:0000256" key="11">
    <source>
        <dbReference type="ARBA" id="ARBA00026103"/>
    </source>
</evidence>
<dbReference type="GO" id="GO:0008828">
    <property type="term" value="F:dATP diphosphatase activity"/>
    <property type="evidence" value="ECO:0007669"/>
    <property type="project" value="UniProtKB-EC"/>
</dbReference>
<dbReference type="GO" id="GO:0042262">
    <property type="term" value="P:DNA protection"/>
    <property type="evidence" value="ECO:0007669"/>
    <property type="project" value="InterPro"/>
</dbReference>
<dbReference type="InterPro" id="IPR003563">
    <property type="entry name" value="8ODP"/>
</dbReference>
<dbReference type="SUPFAM" id="SSF55811">
    <property type="entry name" value="Nudix"/>
    <property type="match status" value="1"/>
</dbReference>
<dbReference type="GO" id="GO:0046872">
    <property type="term" value="F:metal ion binding"/>
    <property type="evidence" value="ECO:0007669"/>
    <property type="project" value="UniProtKB-KW"/>
</dbReference>
<dbReference type="InterPro" id="IPR015797">
    <property type="entry name" value="NUDIX_hydrolase-like_dom_sf"/>
</dbReference>
<comment type="cofactor">
    <cofactor evidence="1">
        <name>Mg(2+)</name>
        <dbReference type="ChEBI" id="CHEBI:18420"/>
    </cofactor>
</comment>
<comment type="catalytic activity">
    <reaction evidence="9">
        <text>8-oxo-dGTP + H2O = 8-oxo-dGMP + diphosphate + H(+)</text>
        <dbReference type="Rhea" id="RHEA:31575"/>
        <dbReference type="ChEBI" id="CHEBI:15377"/>
        <dbReference type="ChEBI" id="CHEBI:15378"/>
        <dbReference type="ChEBI" id="CHEBI:33019"/>
        <dbReference type="ChEBI" id="CHEBI:63224"/>
        <dbReference type="ChEBI" id="CHEBI:77896"/>
    </reaction>
    <physiologicalReaction direction="left-to-right" evidence="9">
        <dbReference type="Rhea" id="RHEA:31576"/>
    </physiologicalReaction>
</comment>
<dbReference type="PANTHER" id="PTHR43758">
    <property type="entry name" value="7,8-DIHYDRO-8-OXOGUANINE TRIPHOSPHATASE"/>
    <property type="match status" value="1"/>
</dbReference>
<dbReference type="EC" id="3.6.1.56" evidence="11"/>
<dbReference type="InterPro" id="IPR000086">
    <property type="entry name" value="NUDIX_hydrolase_dom"/>
</dbReference>
<dbReference type="PRINTS" id="PR01403">
    <property type="entry name" value="8OXTPHPHTASE"/>
</dbReference>
<evidence type="ECO:0000256" key="17">
    <source>
        <dbReference type="ARBA" id="ARBA00032071"/>
    </source>
</evidence>
<evidence type="ECO:0000256" key="10">
    <source>
        <dbReference type="ARBA" id="ARBA00024596"/>
    </source>
</evidence>
<keyword evidence="5" id="KW-0378">Hydrolase</keyword>
<evidence type="ECO:0000256" key="3">
    <source>
        <dbReference type="ARBA" id="ARBA00011245"/>
    </source>
</evidence>
<evidence type="ECO:0000256" key="21">
    <source>
        <dbReference type="ARBA" id="ARBA00053094"/>
    </source>
</evidence>
<evidence type="ECO:0000256" key="16">
    <source>
        <dbReference type="ARBA" id="ARBA00031927"/>
    </source>
</evidence>
<comment type="similarity">
    <text evidence="2">Belongs to the Nudix hydrolase family.</text>
</comment>
<comment type="catalytic activity">
    <reaction evidence="18">
        <text>N(6)-methyl-ATP + H2O = N(6)-methyl-AMP + diphosphate + H(+)</text>
        <dbReference type="Rhea" id="RHEA:67608"/>
        <dbReference type="ChEBI" id="CHEBI:15377"/>
        <dbReference type="ChEBI" id="CHEBI:15378"/>
        <dbReference type="ChEBI" id="CHEBI:33019"/>
        <dbReference type="ChEBI" id="CHEBI:144842"/>
        <dbReference type="ChEBI" id="CHEBI:172873"/>
    </reaction>
    <physiologicalReaction direction="left-to-right" evidence="18">
        <dbReference type="Rhea" id="RHEA:67609"/>
    </physiologicalReaction>
</comment>
<dbReference type="Pfam" id="PF00293">
    <property type="entry name" value="NUDIX"/>
    <property type="match status" value="1"/>
</dbReference>
<dbReference type="PANTHER" id="PTHR43758:SF2">
    <property type="entry name" value="OXIDIZED PURINE NUCLEOSIDE TRIPHOSPHATE HYDROLASE"/>
    <property type="match status" value="1"/>
</dbReference>
<comment type="catalytic activity">
    <reaction evidence="7">
        <text>8-oxo-dATP + H2O = 8-oxo-dAMP + diphosphate + H(+)</text>
        <dbReference type="Rhea" id="RHEA:65396"/>
        <dbReference type="ChEBI" id="CHEBI:15377"/>
        <dbReference type="ChEBI" id="CHEBI:15378"/>
        <dbReference type="ChEBI" id="CHEBI:33019"/>
        <dbReference type="ChEBI" id="CHEBI:71361"/>
        <dbReference type="ChEBI" id="CHEBI:172871"/>
    </reaction>
    <physiologicalReaction direction="left-to-right" evidence="7">
        <dbReference type="Rhea" id="RHEA:65397"/>
    </physiologicalReaction>
</comment>
<comment type="subunit">
    <text evidence="3">Monomer.</text>
</comment>
<dbReference type="EMBL" id="CP113089">
    <property type="protein sequence ID" value="WAB82769.1"/>
    <property type="molecule type" value="Genomic_DNA"/>
</dbReference>